<organism evidence="3 4">
    <name type="scientific">Azonexus hydrophilus</name>
    <dbReference type="NCBI Taxonomy" id="418702"/>
    <lineage>
        <taxon>Bacteria</taxon>
        <taxon>Pseudomonadati</taxon>
        <taxon>Pseudomonadota</taxon>
        <taxon>Betaproteobacteria</taxon>
        <taxon>Rhodocyclales</taxon>
        <taxon>Azonexaceae</taxon>
        <taxon>Azonexus</taxon>
    </lineage>
</organism>
<dbReference type="Gene3D" id="3.40.250.10">
    <property type="entry name" value="Rhodanese-like domain"/>
    <property type="match status" value="1"/>
</dbReference>
<dbReference type="RefSeq" id="WP_076092207.1">
    <property type="nucleotide sequence ID" value="NZ_MTHD01000001.1"/>
</dbReference>
<dbReference type="InterPro" id="IPR001763">
    <property type="entry name" value="Rhodanese-like_dom"/>
</dbReference>
<dbReference type="OrthoDB" id="9814704at2"/>
<dbReference type="PANTHER" id="PTHR11635">
    <property type="entry name" value="CAMP-DEPENDENT PROTEIN KINASE REGULATORY CHAIN"/>
    <property type="match status" value="1"/>
</dbReference>
<dbReference type="SMART" id="SM00450">
    <property type="entry name" value="RHOD"/>
    <property type="match status" value="1"/>
</dbReference>
<dbReference type="InterPro" id="IPR018490">
    <property type="entry name" value="cNMP-bd_dom_sf"/>
</dbReference>
<dbReference type="AlphaFoldDB" id="A0A1R1IDA6"/>
<name>A0A1R1IDA6_9RHOO</name>
<gene>
    <name evidence="3" type="ORF">BJN45_03860</name>
</gene>
<dbReference type="GO" id="GO:0030552">
    <property type="term" value="F:cAMP binding"/>
    <property type="evidence" value="ECO:0007669"/>
    <property type="project" value="TreeGrafter"/>
</dbReference>
<dbReference type="EMBL" id="MTHD01000001">
    <property type="protein sequence ID" value="OMG56753.1"/>
    <property type="molecule type" value="Genomic_DNA"/>
</dbReference>
<dbReference type="SMART" id="SM00100">
    <property type="entry name" value="cNMP"/>
    <property type="match status" value="1"/>
</dbReference>
<dbReference type="GO" id="GO:0005952">
    <property type="term" value="C:cAMP-dependent protein kinase complex"/>
    <property type="evidence" value="ECO:0007669"/>
    <property type="project" value="InterPro"/>
</dbReference>
<proteinExistence type="predicted"/>
<dbReference type="SUPFAM" id="SSF52821">
    <property type="entry name" value="Rhodanese/Cell cycle control phosphatase"/>
    <property type="match status" value="1"/>
</dbReference>
<dbReference type="InterPro" id="IPR014710">
    <property type="entry name" value="RmlC-like_jellyroll"/>
</dbReference>
<feature type="domain" description="Cyclic nucleotide-binding" evidence="1">
    <location>
        <begin position="148"/>
        <end position="250"/>
    </location>
</feature>
<dbReference type="InterPro" id="IPR000595">
    <property type="entry name" value="cNMP-bd_dom"/>
</dbReference>
<protein>
    <submittedName>
        <fullName evidence="3">Rhodanese</fullName>
    </submittedName>
</protein>
<dbReference type="Pfam" id="PF00027">
    <property type="entry name" value="cNMP_binding"/>
    <property type="match status" value="1"/>
</dbReference>
<dbReference type="STRING" id="418702.BJN45_03860"/>
<dbReference type="PANTHER" id="PTHR11635:SF165">
    <property type="entry name" value="CAMP_CGMP-DEPENDENT 3',5'-CAMP_CGMP PHOSPHODIESTERASE B"/>
    <property type="match status" value="1"/>
</dbReference>
<dbReference type="PROSITE" id="PS50206">
    <property type="entry name" value="RHODANESE_3"/>
    <property type="match status" value="1"/>
</dbReference>
<reference evidence="3 4" key="1">
    <citation type="submission" date="2016-10" db="EMBL/GenBank/DDBJ databases">
        <title>Alkaliphiles isolated from bioreactors.</title>
        <authorList>
            <person name="Salah Z."/>
            <person name="Rout S.P."/>
            <person name="Humphreys P.N."/>
        </authorList>
    </citation>
    <scope>NUCLEOTIDE SEQUENCE [LARGE SCALE GENOMIC DNA]</scope>
    <source>
        <strain evidence="3 4">ZS02</strain>
    </source>
</reference>
<evidence type="ECO:0000259" key="2">
    <source>
        <dbReference type="PROSITE" id="PS50206"/>
    </source>
</evidence>
<keyword evidence="4" id="KW-1185">Reference proteome</keyword>
<dbReference type="GO" id="GO:0005829">
    <property type="term" value="C:cytosol"/>
    <property type="evidence" value="ECO:0007669"/>
    <property type="project" value="TreeGrafter"/>
</dbReference>
<dbReference type="InterPro" id="IPR018488">
    <property type="entry name" value="cNMP-bd_CS"/>
</dbReference>
<dbReference type="SUPFAM" id="SSF51206">
    <property type="entry name" value="cAMP-binding domain-like"/>
    <property type="match status" value="1"/>
</dbReference>
<evidence type="ECO:0000259" key="1">
    <source>
        <dbReference type="PROSITE" id="PS50042"/>
    </source>
</evidence>
<dbReference type="PROSITE" id="PS00888">
    <property type="entry name" value="CNMP_BINDING_1"/>
    <property type="match status" value="1"/>
</dbReference>
<evidence type="ECO:0000313" key="4">
    <source>
        <dbReference type="Proteomes" id="UP000187526"/>
    </source>
</evidence>
<feature type="domain" description="Rhodanese" evidence="2">
    <location>
        <begin position="268"/>
        <end position="348"/>
    </location>
</feature>
<evidence type="ECO:0000313" key="3">
    <source>
        <dbReference type="EMBL" id="OMG56753.1"/>
    </source>
</evidence>
<dbReference type="Pfam" id="PF00581">
    <property type="entry name" value="Rhodanese"/>
    <property type="match status" value="1"/>
</dbReference>
<dbReference type="CDD" id="cd00038">
    <property type="entry name" value="CAP_ED"/>
    <property type="match status" value="1"/>
</dbReference>
<dbReference type="InterPro" id="IPR050503">
    <property type="entry name" value="cAMP-dep_PK_reg_su-like"/>
</dbReference>
<accession>A0A1R1IDA6</accession>
<dbReference type="PROSITE" id="PS50042">
    <property type="entry name" value="CNMP_BINDING_3"/>
    <property type="match status" value="1"/>
</dbReference>
<sequence>MNPSIEQLQRLEPIRGLSPRRLEELAALSNCRTFPLGSDPLASMQRGEQFVYLLAGELRLSLPDGSKQVLVGGCDAAHWPIGYKSAPPLAGKAITEVLMLGLDFDLLDIMMTWDELAAVADTSVQSSEAPPWSMMSGAFSATALTSTAFSRLPPAHIHELFQRFQRIPVRSGDCVVREGDPGDFYYLIESGRCVISKQVGGVRMDVAELKPGNAFGEEALVSDSARGATVTMKTDGALLRLAKPDFIELLQAPLLRPIQRAAADARVAAGRARWLDVRYPAEFVEDGLPGALNVPLNEIRAAFPLIDRSLEYIVYCQSGRRSSAAAFLLAQNGIDAQWLQGGLGRGDSA</sequence>
<dbReference type="GO" id="GO:0004862">
    <property type="term" value="F:cAMP-dependent protein kinase inhibitor activity"/>
    <property type="evidence" value="ECO:0007669"/>
    <property type="project" value="TreeGrafter"/>
</dbReference>
<dbReference type="GO" id="GO:0034236">
    <property type="term" value="F:protein kinase A catalytic subunit binding"/>
    <property type="evidence" value="ECO:0007669"/>
    <property type="project" value="TreeGrafter"/>
</dbReference>
<comment type="caution">
    <text evidence="3">The sequence shown here is derived from an EMBL/GenBank/DDBJ whole genome shotgun (WGS) entry which is preliminary data.</text>
</comment>
<dbReference type="InterPro" id="IPR036873">
    <property type="entry name" value="Rhodanese-like_dom_sf"/>
</dbReference>
<dbReference type="Proteomes" id="UP000187526">
    <property type="component" value="Unassembled WGS sequence"/>
</dbReference>
<dbReference type="Gene3D" id="2.60.120.10">
    <property type="entry name" value="Jelly Rolls"/>
    <property type="match status" value="1"/>
</dbReference>